<gene>
    <name evidence="13" type="ORF">SAMN04487884_105154</name>
</gene>
<protein>
    <recommendedName>
        <fullName evidence="6 10">Riboflavin synthase</fullName>
        <ecNumber evidence="5 10">2.5.1.9</ecNumber>
    </recommendedName>
</protein>
<evidence type="ECO:0000313" key="14">
    <source>
        <dbReference type="Proteomes" id="UP000182584"/>
    </source>
</evidence>
<feature type="domain" description="Lumazine-binding" evidence="12">
    <location>
        <begin position="1"/>
        <end position="96"/>
    </location>
</feature>
<sequence>MFTGIIEEKGKLLAKHLQGTSSYIRVGAHKVLEGTNIGDSIAVNGVCLTVTSMDDTSFTADVMPETLNRTGLGSLKTMEQVNLERAMAADGRFGGHIVSGHIDGTGRIVSLIRDGIAIRVTIEVSEDILSLIIEKGSICIDGISLTVTDVGSKNFSVSVIPHTGSQTTLLDKKKGDIVNLENDVIGKYVMKLLGMTGSHVKENRSDLKTEGLTGSSHNTNTLSHSGITMDFLEEHGF</sequence>
<evidence type="ECO:0000313" key="13">
    <source>
        <dbReference type="EMBL" id="SER43815.1"/>
    </source>
</evidence>
<dbReference type="FunFam" id="2.40.30.20:FF:000004">
    <property type="entry name" value="Riboflavin synthase, alpha subunit"/>
    <property type="match status" value="1"/>
</dbReference>
<dbReference type="InterPro" id="IPR026017">
    <property type="entry name" value="Lumazine-bd_dom"/>
</dbReference>
<dbReference type="PANTHER" id="PTHR21098:SF12">
    <property type="entry name" value="RIBOFLAVIN SYNTHASE"/>
    <property type="match status" value="1"/>
</dbReference>
<dbReference type="EC" id="2.5.1.9" evidence="5 10"/>
<dbReference type="InterPro" id="IPR001783">
    <property type="entry name" value="Lumazine-bd"/>
</dbReference>
<evidence type="ECO:0000256" key="11">
    <source>
        <dbReference type="PROSITE-ProRule" id="PRU00524"/>
    </source>
</evidence>
<keyword evidence="9" id="KW-0677">Repeat</keyword>
<dbReference type="InterPro" id="IPR023366">
    <property type="entry name" value="ATP_synth_asu-like_sf"/>
</dbReference>
<evidence type="ECO:0000256" key="9">
    <source>
        <dbReference type="ARBA" id="ARBA00022737"/>
    </source>
</evidence>
<dbReference type="NCBIfam" id="NF006767">
    <property type="entry name" value="PRK09289.1"/>
    <property type="match status" value="1"/>
</dbReference>
<dbReference type="GO" id="GO:0004746">
    <property type="term" value="F:riboflavin synthase activity"/>
    <property type="evidence" value="ECO:0007669"/>
    <property type="project" value="UniProtKB-UniRule"/>
</dbReference>
<evidence type="ECO:0000256" key="6">
    <source>
        <dbReference type="ARBA" id="ARBA00013950"/>
    </source>
</evidence>
<dbReference type="PIRSF" id="PIRSF000498">
    <property type="entry name" value="Riboflavin_syn_A"/>
    <property type="match status" value="1"/>
</dbReference>
<dbReference type="NCBIfam" id="TIGR00187">
    <property type="entry name" value="ribE"/>
    <property type="match status" value="1"/>
</dbReference>
<name>A0A1H9P7F0_BUTFI</name>
<dbReference type="AlphaFoldDB" id="A0A1H9P7F0"/>
<accession>A0A1H9P7F0</accession>
<dbReference type="SUPFAM" id="SSF63380">
    <property type="entry name" value="Riboflavin synthase domain-like"/>
    <property type="match status" value="2"/>
</dbReference>
<evidence type="ECO:0000256" key="7">
    <source>
        <dbReference type="ARBA" id="ARBA00022619"/>
    </source>
</evidence>
<dbReference type="GO" id="GO:0009231">
    <property type="term" value="P:riboflavin biosynthetic process"/>
    <property type="evidence" value="ECO:0007669"/>
    <property type="project" value="UniProtKB-KW"/>
</dbReference>
<dbReference type="EMBL" id="FOGJ01000005">
    <property type="protein sequence ID" value="SER43815.1"/>
    <property type="molecule type" value="Genomic_DNA"/>
</dbReference>
<comment type="pathway">
    <text evidence="3">Cofactor biosynthesis; riboflavin biosynthesis; riboflavin from 2-hydroxy-3-oxobutyl phosphate and 5-amino-6-(D-ribitylamino)uracil: step 2/2.</text>
</comment>
<keyword evidence="8" id="KW-0808">Transferase</keyword>
<evidence type="ECO:0000256" key="10">
    <source>
        <dbReference type="NCBIfam" id="TIGR00187"/>
    </source>
</evidence>
<evidence type="ECO:0000256" key="5">
    <source>
        <dbReference type="ARBA" id="ARBA00012827"/>
    </source>
</evidence>
<organism evidence="13 14">
    <name type="scientific">Butyrivibrio fibrisolvens</name>
    <dbReference type="NCBI Taxonomy" id="831"/>
    <lineage>
        <taxon>Bacteria</taxon>
        <taxon>Bacillati</taxon>
        <taxon>Bacillota</taxon>
        <taxon>Clostridia</taxon>
        <taxon>Lachnospirales</taxon>
        <taxon>Lachnospiraceae</taxon>
        <taxon>Butyrivibrio</taxon>
    </lineage>
</organism>
<feature type="repeat" description="Lumazine-binding" evidence="11">
    <location>
        <begin position="97"/>
        <end position="193"/>
    </location>
</feature>
<dbReference type="OrthoDB" id="9788537at2"/>
<dbReference type="CDD" id="cd00402">
    <property type="entry name" value="Riboflavin_synthase_like"/>
    <property type="match status" value="1"/>
</dbReference>
<dbReference type="RefSeq" id="WP_074754952.1">
    <property type="nucleotide sequence ID" value="NZ_FOGJ01000005.1"/>
</dbReference>
<dbReference type="FunFam" id="2.40.30.20:FF:000003">
    <property type="entry name" value="Riboflavin synthase, alpha subunit"/>
    <property type="match status" value="1"/>
</dbReference>
<comment type="catalytic activity">
    <reaction evidence="1">
        <text>2 6,7-dimethyl-8-(1-D-ribityl)lumazine + H(+) = 5-amino-6-(D-ribitylamino)uracil + riboflavin</text>
        <dbReference type="Rhea" id="RHEA:20772"/>
        <dbReference type="ChEBI" id="CHEBI:15378"/>
        <dbReference type="ChEBI" id="CHEBI:15934"/>
        <dbReference type="ChEBI" id="CHEBI:57986"/>
        <dbReference type="ChEBI" id="CHEBI:58201"/>
        <dbReference type="EC" id="2.5.1.9"/>
    </reaction>
</comment>
<dbReference type="Pfam" id="PF00677">
    <property type="entry name" value="Lum_binding"/>
    <property type="match status" value="2"/>
</dbReference>
<dbReference type="Gene3D" id="2.40.30.20">
    <property type="match status" value="2"/>
</dbReference>
<evidence type="ECO:0000256" key="8">
    <source>
        <dbReference type="ARBA" id="ARBA00022679"/>
    </source>
</evidence>
<dbReference type="Proteomes" id="UP000182584">
    <property type="component" value="Unassembled WGS sequence"/>
</dbReference>
<comment type="subunit">
    <text evidence="4">Homotrimer.</text>
</comment>
<evidence type="ECO:0000256" key="4">
    <source>
        <dbReference type="ARBA" id="ARBA00011233"/>
    </source>
</evidence>
<comment type="function">
    <text evidence="2">Catalyzes the dismutation of two molecules of 6,7-dimethyl-8-ribityllumazine, resulting in the formation of riboflavin and 5-amino-6-(D-ribitylamino)uracil.</text>
</comment>
<dbReference type="PANTHER" id="PTHR21098">
    <property type="entry name" value="RIBOFLAVIN SYNTHASE ALPHA CHAIN"/>
    <property type="match status" value="1"/>
</dbReference>
<dbReference type="eggNOG" id="COG0307">
    <property type="taxonomic scope" value="Bacteria"/>
</dbReference>
<evidence type="ECO:0000256" key="1">
    <source>
        <dbReference type="ARBA" id="ARBA00000968"/>
    </source>
</evidence>
<dbReference type="PROSITE" id="PS51177">
    <property type="entry name" value="LUMAZINE_BIND"/>
    <property type="match status" value="2"/>
</dbReference>
<feature type="domain" description="Lumazine-binding" evidence="12">
    <location>
        <begin position="97"/>
        <end position="193"/>
    </location>
</feature>
<evidence type="ECO:0000256" key="3">
    <source>
        <dbReference type="ARBA" id="ARBA00004887"/>
    </source>
</evidence>
<reference evidence="13 14" key="1">
    <citation type="submission" date="2016-10" db="EMBL/GenBank/DDBJ databases">
        <authorList>
            <person name="de Groot N.N."/>
        </authorList>
    </citation>
    <scope>NUCLEOTIDE SEQUENCE [LARGE SCALE GENOMIC DNA]</scope>
    <source>
        <strain evidence="13 14">AR40</strain>
    </source>
</reference>
<evidence type="ECO:0000256" key="2">
    <source>
        <dbReference type="ARBA" id="ARBA00002803"/>
    </source>
</evidence>
<keyword evidence="7" id="KW-0686">Riboflavin biosynthesis</keyword>
<feature type="repeat" description="Lumazine-binding" evidence="11">
    <location>
        <begin position="1"/>
        <end position="96"/>
    </location>
</feature>
<dbReference type="InterPro" id="IPR017938">
    <property type="entry name" value="Riboflavin_synthase-like_b-brl"/>
</dbReference>
<proteinExistence type="predicted"/>
<evidence type="ECO:0000259" key="12">
    <source>
        <dbReference type="PROSITE" id="PS51177"/>
    </source>
</evidence>